<protein>
    <submittedName>
        <fullName evidence="3">Uncharacterized protein</fullName>
    </submittedName>
</protein>
<dbReference type="AlphaFoldDB" id="A0AAJ0EQ85"/>
<name>A0AAJ0EQ85_9PEZI</name>
<evidence type="ECO:0000256" key="2">
    <source>
        <dbReference type="SAM" id="Phobius"/>
    </source>
</evidence>
<keyword evidence="4" id="KW-1185">Reference proteome</keyword>
<evidence type="ECO:0000256" key="1">
    <source>
        <dbReference type="SAM" id="MobiDB-lite"/>
    </source>
</evidence>
<feature type="region of interest" description="Disordered" evidence="1">
    <location>
        <begin position="194"/>
        <end position="227"/>
    </location>
</feature>
<sequence length="227" mass="24536">MSHFDVGTLSSALPLLHLVCTLRPPHSASLPYFFFLPFFPFFPSATLPFLSCTLFYGVGAPSIFLNVKHLRGRQGKGKKNKGPFYSYIPFSSPTPLVLLVRIHANFLHTVQSILKSAGVPSHVPSSTFLSLVISRALTSPGLRTLIPLGAVIASPTPSPCRSGSACGPAPPSPPRPACLPCLISVRSVAPTDLLSNSLPTSESTLRQKTQKTQHRNHTLQPRRTPCY</sequence>
<evidence type="ECO:0000313" key="4">
    <source>
        <dbReference type="Proteomes" id="UP001224890"/>
    </source>
</evidence>
<dbReference type="EMBL" id="JAHMHR010000100">
    <property type="protein sequence ID" value="KAK1657198.1"/>
    <property type="molecule type" value="Genomic_DNA"/>
</dbReference>
<keyword evidence="2" id="KW-0472">Membrane</keyword>
<reference evidence="3" key="1">
    <citation type="submission" date="2021-06" db="EMBL/GenBank/DDBJ databases">
        <title>Comparative genomics, transcriptomics and evolutionary studies reveal genomic signatures of adaptation to plant cell wall in hemibiotrophic fungi.</title>
        <authorList>
            <consortium name="DOE Joint Genome Institute"/>
            <person name="Baroncelli R."/>
            <person name="Diaz J.F."/>
            <person name="Benocci T."/>
            <person name="Peng M."/>
            <person name="Battaglia E."/>
            <person name="Haridas S."/>
            <person name="Andreopoulos W."/>
            <person name="Labutti K."/>
            <person name="Pangilinan J."/>
            <person name="Floch G.L."/>
            <person name="Makela M.R."/>
            <person name="Henrissat B."/>
            <person name="Grigoriev I.V."/>
            <person name="Crouch J.A."/>
            <person name="De Vries R.P."/>
            <person name="Sukno S.A."/>
            <person name="Thon M.R."/>
        </authorList>
    </citation>
    <scope>NUCLEOTIDE SEQUENCE</scope>
    <source>
        <strain evidence="3">CBS 193.32</strain>
    </source>
</reference>
<feature type="transmembrane region" description="Helical" evidence="2">
    <location>
        <begin position="45"/>
        <end position="67"/>
    </location>
</feature>
<dbReference type="Proteomes" id="UP001224890">
    <property type="component" value="Unassembled WGS sequence"/>
</dbReference>
<evidence type="ECO:0000313" key="3">
    <source>
        <dbReference type="EMBL" id="KAK1657198.1"/>
    </source>
</evidence>
<dbReference type="GeneID" id="85451575"/>
<organism evidence="3 4">
    <name type="scientific">Colletotrichum godetiae</name>
    <dbReference type="NCBI Taxonomy" id="1209918"/>
    <lineage>
        <taxon>Eukaryota</taxon>
        <taxon>Fungi</taxon>
        <taxon>Dikarya</taxon>
        <taxon>Ascomycota</taxon>
        <taxon>Pezizomycotina</taxon>
        <taxon>Sordariomycetes</taxon>
        <taxon>Hypocreomycetidae</taxon>
        <taxon>Glomerellales</taxon>
        <taxon>Glomerellaceae</taxon>
        <taxon>Colletotrichum</taxon>
        <taxon>Colletotrichum acutatum species complex</taxon>
    </lineage>
</organism>
<keyword evidence="2" id="KW-1133">Transmembrane helix</keyword>
<dbReference type="RefSeq" id="XP_060421962.1">
    <property type="nucleotide sequence ID" value="XM_060567049.1"/>
</dbReference>
<keyword evidence="2" id="KW-0812">Transmembrane</keyword>
<feature type="compositionally biased region" description="Basic residues" evidence="1">
    <location>
        <begin position="208"/>
        <end position="217"/>
    </location>
</feature>
<comment type="caution">
    <text evidence="3">The sequence shown here is derived from an EMBL/GenBank/DDBJ whole genome shotgun (WGS) entry which is preliminary data.</text>
</comment>
<feature type="compositionally biased region" description="Polar residues" evidence="1">
    <location>
        <begin position="194"/>
        <end position="207"/>
    </location>
</feature>
<proteinExistence type="predicted"/>
<gene>
    <name evidence="3" type="ORF">BDP55DRAFT_36229</name>
</gene>
<accession>A0AAJ0EQ85</accession>